<feature type="region of interest" description="Disordered" evidence="1">
    <location>
        <begin position="102"/>
        <end position="121"/>
    </location>
</feature>
<feature type="chain" id="PRO_5035608491" evidence="2">
    <location>
        <begin position="17"/>
        <end position="247"/>
    </location>
</feature>
<name>A0A815Y0N6_9BILA</name>
<comment type="caution">
    <text evidence="3">The sequence shown here is derived from an EMBL/GenBank/DDBJ whole genome shotgun (WGS) entry which is preliminary data.</text>
</comment>
<dbReference type="AlphaFoldDB" id="A0A815Y0N6"/>
<evidence type="ECO:0000256" key="2">
    <source>
        <dbReference type="SAM" id="SignalP"/>
    </source>
</evidence>
<evidence type="ECO:0000313" key="4">
    <source>
        <dbReference type="EMBL" id="CAF4426026.1"/>
    </source>
</evidence>
<proteinExistence type="predicted"/>
<accession>A0A815Y0N6</accession>
<keyword evidence="5" id="KW-1185">Reference proteome</keyword>
<reference evidence="3" key="1">
    <citation type="submission" date="2021-02" db="EMBL/GenBank/DDBJ databases">
        <authorList>
            <person name="Nowell W R."/>
        </authorList>
    </citation>
    <scope>NUCLEOTIDE SEQUENCE</scope>
</reference>
<organism evidence="3 5">
    <name type="scientific">Didymodactylos carnosus</name>
    <dbReference type="NCBI Taxonomy" id="1234261"/>
    <lineage>
        <taxon>Eukaryota</taxon>
        <taxon>Metazoa</taxon>
        <taxon>Spiralia</taxon>
        <taxon>Gnathifera</taxon>
        <taxon>Rotifera</taxon>
        <taxon>Eurotatoria</taxon>
        <taxon>Bdelloidea</taxon>
        <taxon>Philodinida</taxon>
        <taxon>Philodinidae</taxon>
        <taxon>Didymodactylos</taxon>
    </lineage>
</organism>
<keyword evidence="2" id="KW-0732">Signal</keyword>
<evidence type="ECO:0000256" key="1">
    <source>
        <dbReference type="SAM" id="MobiDB-lite"/>
    </source>
</evidence>
<evidence type="ECO:0000313" key="5">
    <source>
        <dbReference type="Proteomes" id="UP000663829"/>
    </source>
</evidence>
<dbReference type="Proteomes" id="UP000663829">
    <property type="component" value="Unassembled WGS sequence"/>
</dbReference>
<evidence type="ECO:0000313" key="3">
    <source>
        <dbReference type="EMBL" id="CAF1564123.1"/>
    </source>
</evidence>
<dbReference type="EMBL" id="CAJOBC010094560">
    <property type="protein sequence ID" value="CAF4426026.1"/>
    <property type="molecule type" value="Genomic_DNA"/>
</dbReference>
<sequence>MFVLFLGIVTVSLVSAVPTYSWKTRADAADAASTGNMSVGNTSGMGSSDVYKQLDARLQVILNKLNPKDQQELESIIQDLIAQYTIDLLTIITQELGISGVDPSSLSSSSRRRGYAGASERRNIFNNDGDLKERLSQLRQLADERRRNFNNDGDLKERLSQLRQLADERRRNFNNDGDLKERLSQLRQLADERRRNFNNDGDWKERLSQLADERRRNFNSDGDWKERLSQLAEERRRSFNSRVKRSQ</sequence>
<dbReference type="EMBL" id="CAJNOQ010028784">
    <property type="protein sequence ID" value="CAF1564123.1"/>
    <property type="molecule type" value="Genomic_DNA"/>
</dbReference>
<protein>
    <submittedName>
        <fullName evidence="3">Uncharacterized protein</fullName>
    </submittedName>
</protein>
<dbReference type="Gene3D" id="3.90.930.1">
    <property type="match status" value="1"/>
</dbReference>
<dbReference type="Proteomes" id="UP000681722">
    <property type="component" value="Unassembled WGS sequence"/>
</dbReference>
<gene>
    <name evidence="3" type="ORF">GPM918_LOCUS39962</name>
    <name evidence="4" type="ORF">SRO942_LOCUS40874</name>
</gene>
<feature type="signal peptide" evidence="2">
    <location>
        <begin position="1"/>
        <end position="16"/>
    </location>
</feature>